<dbReference type="SUPFAM" id="SSF52833">
    <property type="entry name" value="Thioredoxin-like"/>
    <property type="match status" value="1"/>
</dbReference>
<gene>
    <name evidence="2" type="ORF">SISNIDRAFT_481241</name>
</gene>
<evidence type="ECO:0000313" key="3">
    <source>
        <dbReference type="Proteomes" id="UP000076722"/>
    </source>
</evidence>
<keyword evidence="3" id="KW-1185">Reference proteome</keyword>
<dbReference type="PANTHER" id="PTHR28630:SF3">
    <property type="entry name" value="PEROXIREDOXIN-LIKE 2C"/>
    <property type="match status" value="1"/>
</dbReference>
<dbReference type="InterPro" id="IPR032801">
    <property type="entry name" value="PXL2A/B/C"/>
</dbReference>
<proteinExistence type="predicted"/>
<dbReference type="InterPro" id="IPR036249">
    <property type="entry name" value="Thioredoxin-like_sf"/>
</dbReference>
<dbReference type="Proteomes" id="UP000076722">
    <property type="component" value="Unassembled WGS sequence"/>
</dbReference>
<sequence>MHSSSDLSHRWPRPDPDDPLAPLWILRGQSSPCSQSICTLPSGTCLDSGTSLSSISSRLEHPSAPNATPLTVLPNVRDRRRRPKDPAPSQTSFRAHVADTFSHLSTTYLFRPKDAATKDVVRPASIADSGWFETLSDDRPRTPPHLSPRGRKAYRASQFRARADEPPTMTQLHHAASLKVFDADGRAVRFGKLWEDKRTIVCFIRHFLCPMCQDYMRVVANEAIKENLDKARVNLVIIGCGSPAMIKSYLAMHKLDYPIYTDPTLELYHALGMTLESTDAGSVPPPGHGHYVQHGVASGTIAVIGRAIRHGMPLLADGGKIGQLGGELIVGPGLRCGFAHRMSTTAGHTPVRHLLIRAGVQTGPFLRDTKETIREWMPRRREEEELTRRVDEETRRAAAQRWF</sequence>
<dbReference type="Gene3D" id="3.40.30.10">
    <property type="entry name" value="Glutaredoxin"/>
    <property type="match status" value="1"/>
</dbReference>
<dbReference type="OrthoDB" id="40334at2759"/>
<dbReference type="STRING" id="1314777.A0A165A5P2"/>
<evidence type="ECO:0000313" key="2">
    <source>
        <dbReference type="EMBL" id="KZS98511.1"/>
    </source>
</evidence>
<dbReference type="Pfam" id="PF13911">
    <property type="entry name" value="AhpC-TSA_2"/>
    <property type="match status" value="1"/>
</dbReference>
<dbReference type="EMBL" id="KV419395">
    <property type="protein sequence ID" value="KZS98511.1"/>
    <property type="molecule type" value="Genomic_DNA"/>
</dbReference>
<name>A0A165A5P2_9AGAM</name>
<evidence type="ECO:0008006" key="4">
    <source>
        <dbReference type="Google" id="ProtNLM"/>
    </source>
</evidence>
<accession>A0A165A5P2</accession>
<feature type="region of interest" description="Disordered" evidence="1">
    <location>
        <begin position="51"/>
        <end position="92"/>
    </location>
</feature>
<dbReference type="CDD" id="cd02970">
    <property type="entry name" value="PRX_like2"/>
    <property type="match status" value="1"/>
</dbReference>
<reference evidence="2 3" key="1">
    <citation type="journal article" date="2016" name="Mol. Biol. Evol.">
        <title>Comparative Genomics of Early-Diverging Mushroom-Forming Fungi Provides Insights into the Origins of Lignocellulose Decay Capabilities.</title>
        <authorList>
            <person name="Nagy L.G."/>
            <person name="Riley R."/>
            <person name="Tritt A."/>
            <person name="Adam C."/>
            <person name="Daum C."/>
            <person name="Floudas D."/>
            <person name="Sun H."/>
            <person name="Yadav J.S."/>
            <person name="Pangilinan J."/>
            <person name="Larsson K.H."/>
            <person name="Matsuura K."/>
            <person name="Barry K."/>
            <person name="Labutti K."/>
            <person name="Kuo R."/>
            <person name="Ohm R.A."/>
            <person name="Bhattacharya S.S."/>
            <person name="Shirouzu T."/>
            <person name="Yoshinaga Y."/>
            <person name="Martin F.M."/>
            <person name="Grigoriev I.V."/>
            <person name="Hibbett D.S."/>
        </authorList>
    </citation>
    <scope>NUCLEOTIDE SEQUENCE [LARGE SCALE GENOMIC DNA]</scope>
    <source>
        <strain evidence="2 3">HHB9708</strain>
    </source>
</reference>
<dbReference type="PANTHER" id="PTHR28630">
    <property type="match status" value="1"/>
</dbReference>
<organism evidence="2 3">
    <name type="scientific">Sistotremastrum niveocremeum HHB9708</name>
    <dbReference type="NCBI Taxonomy" id="1314777"/>
    <lineage>
        <taxon>Eukaryota</taxon>
        <taxon>Fungi</taxon>
        <taxon>Dikarya</taxon>
        <taxon>Basidiomycota</taxon>
        <taxon>Agaricomycotina</taxon>
        <taxon>Agaricomycetes</taxon>
        <taxon>Sistotremastrales</taxon>
        <taxon>Sistotremastraceae</taxon>
        <taxon>Sertulicium</taxon>
        <taxon>Sertulicium niveocremeum</taxon>
    </lineage>
</organism>
<evidence type="ECO:0000256" key="1">
    <source>
        <dbReference type="SAM" id="MobiDB-lite"/>
    </source>
</evidence>
<protein>
    <recommendedName>
        <fullName evidence="4">Thioredoxin domain-containing protein</fullName>
    </recommendedName>
</protein>
<dbReference type="AlphaFoldDB" id="A0A165A5P2"/>